<dbReference type="NCBIfam" id="NF033748">
    <property type="entry name" value="class_F_sortase"/>
    <property type="match status" value="1"/>
</dbReference>
<reference evidence="4" key="1">
    <citation type="submission" date="2020-10" db="EMBL/GenBank/DDBJ databases">
        <title>Ca. Dormibacterota MAGs.</title>
        <authorList>
            <person name="Montgomery K."/>
        </authorList>
    </citation>
    <scope>NUCLEOTIDE SEQUENCE [LARGE SCALE GENOMIC DNA]</scope>
    <source>
        <strain evidence="4">SC8812_S17_10</strain>
    </source>
</reference>
<keyword evidence="5" id="KW-1185">Reference proteome</keyword>
<organism evidence="4 5">
    <name type="scientific">Candidatus Nephthysia bennettiae</name>
    <dbReference type="NCBI Taxonomy" id="3127016"/>
    <lineage>
        <taxon>Bacteria</taxon>
        <taxon>Bacillati</taxon>
        <taxon>Candidatus Dormiibacterota</taxon>
        <taxon>Candidatus Dormibacteria</taxon>
        <taxon>Candidatus Dormibacterales</taxon>
        <taxon>Candidatus Dormibacteraceae</taxon>
        <taxon>Candidatus Nephthysia</taxon>
    </lineage>
</organism>
<protein>
    <submittedName>
        <fullName evidence="4">Class F sortase</fullName>
    </submittedName>
</protein>
<evidence type="ECO:0000256" key="3">
    <source>
        <dbReference type="SAM" id="SignalP"/>
    </source>
</evidence>
<dbReference type="GO" id="GO:0016787">
    <property type="term" value="F:hydrolase activity"/>
    <property type="evidence" value="ECO:0007669"/>
    <property type="project" value="UniProtKB-KW"/>
</dbReference>
<keyword evidence="1" id="KW-0378">Hydrolase</keyword>
<dbReference type="RefSeq" id="WP_338199810.1">
    <property type="nucleotide sequence ID" value="NZ_JAEKNR010000065.1"/>
</dbReference>
<keyword evidence="3" id="KW-0732">Signal</keyword>
<gene>
    <name evidence="4" type="ORF">JF922_05460</name>
</gene>
<evidence type="ECO:0000313" key="4">
    <source>
        <dbReference type="EMBL" id="MBJ7597518.1"/>
    </source>
</evidence>
<dbReference type="CDD" id="cd05829">
    <property type="entry name" value="Sortase_F"/>
    <property type="match status" value="1"/>
</dbReference>
<proteinExistence type="predicted"/>
<dbReference type="Proteomes" id="UP000612893">
    <property type="component" value="Unassembled WGS sequence"/>
</dbReference>
<evidence type="ECO:0000313" key="5">
    <source>
        <dbReference type="Proteomes" id="UP000612893"/>
    </source>
</evidence>
<dbReference type="SUPFAM" id="SSF63817">
    <property type="entry name" value="Sortase"/>
    <property type="match status" value="1"/>
</dbReference>
<dbReference type="PROSITE" id="PS51257">
    <property type="entry name" value="PROKAR_LIPOPROTEIN"/>
    <property type="match status" value="1"/>
</dbReference>
<dbReference type="InterPro" id="IPR023365">
    <property type="entry name" value="Sortase_dom-sf"/>
</dbReference>
<comment type="caution">
    <text evidence="4">The sequence shown here is derived from an EMBL/GenBank/DDBJ whole genome shotgun (WGS) entry which is preliminary data.</text>
</comment>
<dbReference type="AlphaFoldDB" id="A0A934K8B7"/>
<dbReference type="InterPro" id="IPR042001">
    <property type="entry name" value="Sortase_F"/>
</dbReference>
<name>A0A934K8B7_9BACT</name>
<feature type="signal peptide" evidence="3">
    <location>
        <begin position="1"/>
        <end position="20"/>
    </location>
</feature>
<dbReference type="EMBL" id="JAEKNR010000065">
    <property type="protein sequence ID" value="MBJ7597518.1"/>
    <property type="molecule type" value="Genomic_DNA"/>
</dbReference>
<evidence type="ECO:0000256" key="1">
    <source>
        <dbReference type="ARBA" id="ARBA00022801"/>
    </source>
</evidence>
<dbReference type="Gene3D" id="2.40.260.10">
    <property type="entry name" value="Sortase"/>
    <property type="match status" value="1"/>
</dbReference>
<sequence length="226" mass="22902">MSRVSALVVLALMLAGAASSCGSASRAGSQPHGGGQASAAPTAGGSGASGQIQLVPPTVRPLDSGSSGLPAPSGVTASRVAPPIRILIPTIGVDSGIVELDQRPDGTIEVPADWNTPGWYARGPAPGEPGPAVILGHLDSFTGPAVFWRLSSLQAGDAVQIDRKDGTHLTFSVSRTATFNVDSFPTSDVYGPSSGPELRLITCGGSYSLSRHQYLSNVVAFARLSG</sequence>
<feature type="chain" id="PRO_5044838982" evidence="3">
    <location>
        <begin position="21"/>
        <end position="226"/>
    </location>
</feature>
<feature type="region of interest" description="Disordered" evidence="2">
    <location>
        <begin position="22"/>
        <end position="75"/>
    </location>
</feature>
<dbReference type="Pfam" id="PF04203">
    <property type="entry name" value="Sortase"/>
    <property type="match status" value="1"/>
</dbReference>
<accession>A0A934K8B7</accession>
<evidence type="ECO:0000256" key="2">
    <source>
        <dbReference type="SAM" id="MobiDB-lite"/>
    </source>
</evidence>
<dbReference type="InterPro" id="IPR005754">
    <property type="entry name" value="Sortase"/>
</dbReference>